<evidence type="ECO:0000313" key="3">
    <source>
        <dbReference type="Proteomes" id="UP000001822"/>
    </source>
</evidence>
<dbReference type="CDD" id="cd16325">
    <property type="entry name" value="LolA"/>
    <property type="match status" value="1"/>
</dbReference>
<dbReference type="SUPFAM" id="SSF89392">
    <property type="entry name" value="Prokaryotic lipoproteins and lipoprotein localization factors"/>
    <property type="match status" value="1"/>
</dbReference>
<keyword evidence="1" id="KW-0732">Signal</keyword>
<dbReference type="EMBL" id="CP000383">
    <property type="protein sequence ID" value="ABG59950.1"/>
    <property type="molecule type" value="Genomic_DNA"/>
</dbReference>
<dbReference type="InterPro" id="IPR004564">
    <property type="entry name" value="OM_lipoprot_carrier_LolA-like"/>
</dbReference>
<dbReference type="InterPro" id="IPR029046">
    <property type="entry name" value="LolA/LolB/LppX"/>
</dbReference>
<organism evidence="2 3">
    <name type="scientific">Cytophaga hutchinsonii (strain ATCC 33406 / DSM 1761 / CIP 103989 / NBRC 15051 / NCIMB 9469 / D465)</name>
    <dbReference type="NCBI Taxonomy" id="269798"/>
    <lineage>
        <taxon>Bacteria</taxon>
        <taxon>Pseudomonadati</taxon>
        <taxon>Bacteroidota</taxon>
        <taxon>Cytophagia</taxon>
        <taxon>Cytophagales</taxon>
        <taxon>Cytophagaceae</taxon>
        <taxon>Cytophaga</taxon>
    </lineage>
</organism>
<dbReference type="AlphaFoldDB" id="A0A6N4SUP4"/>
<dbReference type="KEGG" id="chu:CHU_2699"/>
<evidence type="ECO:0000256" key="1">
    <source>
        <dbReference type="ARBA" id="ARBA00022729"/>
    </source>
</evidence>
<accession>A0A6N4SUP4</accession>
<dbReference type="PANTHER" id="PTHR35869:SF1">
    <property type="entry name" value="OUTER-MEMBRANE LIPOPROTEIN CARRIER PROTEIN"/>
    <property type="match status" value="1"/>
</dbReference>
<sequence length="214" mass="24819">MKKIILILLPVFFIVIAAFGQYDPKALTILDEMSNKFKTYSSFKATFTYTLKNASASINEVANGELMVRGGKYKIKLPKMEIINNGTTVWNYMQEANEVNISTYDPADDDISPTKIYTMYKKGYKYTYIGDRVEAGKTYQMIELVPEDRKNRFFKIKLEINKLDKSIKNWKLFEKNGNIYDYTIKTFTPNTISDDTPFTFDKSKYPGVEVIDLR</sequence>
<name>A0A6N4SUP4_CYTH3</name>
<dbReference type="OrthoDB" id="9810685at2"/>
<evidence type="ECO:0000313" key="2">
    <source>
        <dbReference type="EMBL" id="ABG59950.1"/>
    </source>
</evidence>
<dbReference type="Pfam" id="PF03548">
    <property type="entry name" value="LolA"/>
    <property type="match status" value="1"/>
</dbReference>
<protein>
    <submittedName>
        <fullName evidence="2">Gliding motility-related protein possible outer membrane protein</fullName>
    </submittedName>
</protein>
<dbReference type="Proteomes" id="UP000001822">
    <property type="component" value="Chromosome"/>
</dbReference>
<gene>
    <name evidence="2" type="ordered locus">CHU_2699</name>
</gene>
<keyword evidence="3" id="KW-1185">Reference proteome</keyword>
<dbReference type="PANTHER" id="PTHR35869">
    <property type="entry name" value="OUTER-MEMBRANE LIPOPROTEIN CARRIER PROTEIN"/>
    <property type="match status" value="1"/>
</dbReference>
<reference evidence="2 3" key="1">
    <citation type="journal article" date="2007" name="Appl. Environ. Microbiol.">
        <title>Genome sequence of the cellulolytic gliding bacterium Cytophaga hutchinsonii.</title>
        <authorList>
            <person name="Xie G."/>
            <person name="Bruce D.C."/>
            <person name="Challacombe J.F."/>
            <person name="Chertkov O."/>
            <person name="Detter J.C."/>
            <person name="Gilna P."/>
            <person name="Han C.S."/>
            <person name="Lucas S."/>
            <person name="Misra M."/>
            <person name="Myers G.L."/>
            <person name="Richardson P."/>
            <person name="Tapia R."/>
            <person name="Thayer N."/>
            <person name="Thompson L.S."/>
            <person name="Brettin T.S."/>
            <person name="Henrissat B."/>
            <person name="Wilson D.B."/>
            <person name="McBride M.J."/>
        </authorList>
    </citation>
    <scope>NUCLEOTIDE SEQUENCE [LARGE SCALE GENOMIC DNA]</scope>
    <source>
        <strain evidence="3">ATCC 33406 / DSM 1761 / CIP 103989 / NBRC 15051 / NCIMB 9469 / D465</strain>
    </source>
</reference>
<dbReference type="Gene3D" id="2.50.20.10">
    <property type="entry name" value="Lipoprotein localisation LolA/LolB/LppX"/>
    <property type="match status" value="1"/>
</dbReference>
<dbReference type="RefSeq" id="WP_011586060.1">
    <property type="nucleotide sequence ID" value="NC_008255.1"/>
</dbReference>
<proteinExistence type="predicted"/>